<dbReference type="RefSeq" id="XP_064851704.1">
    <property type="nucleotide sequence ID" value="XM_064995632.1"/>
</dbReference>
<feature type="region of interest" description="Disordered" evidence="1">
    <location>
        <begin position="340"/>
        <end position="407"/>
    </location>
</feature>
<feature type="compositionally biased region" description="Low complexity" evidence="1">
    <location>
        <begin position="49"/>
        <end position="59"/>
    </location>
</feature>
<dbReference type="InterPro" id="IPR050730">
    <property type="entry name" value="UBX_domain-protein"/>
</dbReference>
<dbReference type="GO" id="GO:0043161">
    <property type="term" value="P:proteasome-mediated ubiquitin-dependent protein catabolic process"/>
    <property type="evidence" value="ECO:0007669"/>
    <property type="project" value="TreeGrafter"/>
</dbReference>
<organism evidence="3 4">
    <name type="scientific">Saccharomycopsis crataegensis</name>
    <dbReference type="NCBI Taxonomy" id="43959"/>
    <lineage>
        <taxon>Eukaryota</taxon>
        <taxon>Fungi</taxon>
        <taxon>Dikarya</taxon>
        <taxon>Ascomycota</taxon>
        <taxon>Saccharomycotina</taxon>
        <taxon>Saccharomycetes</taxon>
        <taxon>Saccharomycopsidaceae</taxon>
        <taxon>Saccharomycopsis</taxon>
    </lineage>
</organism>
<sequence length="507" mass="58134">MNSSQVSNFVAITNSDTETAVKYLEFSGGDLESAITFFFESGGTAIGASGSNNNNNGQSVENDEELASRLQSEQYQQGDDIRPPDEMVRERLVEDDFGMGGTGFPTHHHRRAPLPFSERGIFNQYETDMLEEDDQDDDNGANLYDQQFESENSTLTEHQKRLAKLFRPPFDLIEKLTLDGARQKGRLEKKWILLNIQDASNFSCQLLNRDFWSDAQVKDVVTTSFIFLQYQYTDYPVQEYIQFNNVEEYPYIAILDPFSGERYKMWSEVPNKQKWLEEVHDFSDRYSLHPGHKNPAITHKKKVDPNSLTEEQQLQLAMRKSMNSNSDEDVNDVHEVNNYFNPISLDSDDEGSEPEFEEDEEDEEEQEQEEEYTSGPSINGESKTRVEPSNQENEDEHGVEEVEEEGLTPEEVFATILAIDHPEPPTGSPGTTRIQFRFGDGSRVVRSFKVTDKVRVIYEVLKFNYDQVKDKVFTISSQRVNLIDKLNETIESAGLLRSSMLVETDDE</sequence>
<dbReference type="SUPFAM" id="SSF46934">
    <property type="entry name" value="UBA-like"/>
    <property type="match status" value="1"/>
</dbReference>
<dbReference type="PANTHER" id="PTHR23322">
    <property type="entry name" value="FAS-ASSOCIATED PROTEIN"/>
    <property type="match status" value="1"/>
</dbReference>
<dbReference type="Pfam" id="PF13899">
    <property type="entry name" value="Thioredoxin_7"/>
    <property type="match status" value="1"/>
</dbReference>
<evidence type="ECO:0000256" key="1">
    <source>
        <dbReference type="SAM" id="MobiDB-lite"/>
    </source>
</evidence>
<dbReference type="InterPro" id="IPR006577">
    <property type="entry name" value="UAS"/>
</dbReference>
<reference evidence="3 4" key="1">
    <citation type="journal article" date="2023" name="Elife">
        <title>Identification of key yeast species and microbe-microbe interactions impacting larval growth of Drosophila in the wild.</title>
        <authorList>
            <person name="Mure A."/>
            <person name="Sugiura Y."/>
            <person name="Maeda R."/>
            <person name="Honda K."/>
            <person name="Sakurai N."/>
            <person name="Takahashi Y."/>
            <person name="Watada M."/>
            <person name="Katoh T."/>
            <person name="Gotoh A."/>
            <person name="Gotoh Y."/>
            <person name="Taniguchi I."/>
            <person name="Nakamura K."/>
            <person name="Hayashi T."/>
            <person name="Katayama T."/>
            <person name="Uemura T."/>
            <person name="Hattori Y."/>
        </authorList>
    </citation>
    <scope>NUCLEOTIDE SEQUENCE [LARGE SCALE GENOMIC DNA]</scope>
    <source>
        <strain evidence="3 4">SC-9</strain>
    </source>
</reference>
<dbReference type="GeneID" id="90072683"/>
<dbReference type="SMART" id="SM00594">
    <property type="entry name" value="UAS"/>
    <property type="match status" value="1"/>
</dbReference>
<dbReference type="InterPro" id="IPR029071">
    <property type="entry name" value="Ubiquitin-like_domsf"/>
</dbReference>
<evidence type="ECO:0000313" key="3">
    <source>
        <dbReference type="EMBL" id="GMM34704.1"/>
    </source>
</evidence>
<protein>
    <submittedName>
        <fullName evidence="3">Ubx5 protein</fullName>
    </submittedName>
</protein>
<dbReference type="PANTHER" id="PTHR23322:SF6">
    <property type="entry name" value="UBX DOMAIN-CONTAINING PROTEIN 7"/>
    <property type="match status" value="1"/>
</dbReference>
<dbReference type="Proteomes" id="UP001360560">
    <property type="component" value="Unassembled WGS sequence"/>
</dbReference>
<comment type="caution">
    <text evidence="3">The sequence shown here is derived from an EMBL/GenBank/DDBJ whole genome shotgun (WGS) entry which is preliminary data.</text>
</comment>
<feature type="compositionally biased region" description="Acidic residues" evidence="1">
    <location>
        <begin position="392"/>
        <end position="407"/>
    </location>
</feature>
<dbReference type="CDD" id="cd02958">
    <property type="entry name" value="UAS"/>
    <property type="match status" value="1"/>
</dbReference>
<keyword evidence="4" id="KW-1185">Reference proteome</keyword>
<proteinExistence type="predicted"/>
<evidence type="ECO:0000313" key="4">
    <source>
        <dbReference type="Proteomes" id="UP001360560"/>
    </source>
</evidence>
<dbReference type="CDD" id="cd01767">
    <property type="entry name" value="UBX"/>
    <property type="match status" value="1"/>
</dbReference>
<gene>
    <name evidence="3" type="ORF">DASC09_020290</name>
</gene>
<dbReference type="PROSITE" id="PS50033">
    <property type="entry name" value="UBX"/>
    <property type="match status" value="1"/>
</dbReference>
<dbReference type="GO" id="GO:0005634">
    <property type="term" value="C:nucleus"/>
    <property type="evidence" value="ECO:0007669"/>
    <property type="project" value="TreeGrafter"/>
</dbReference>
<dbReference type="InterPro" id="IPR036249">
    <property type="entry name" value="Thioredoxin-like_sf"/>
</dbReference>
<name>A0AAV5QIY8_9ASCO</name>
<dbReference type="SUPFAM" id="SSF54236">
    <property type="entry name" value="Ubiquitin-like"/>
    <property type="match status" value="1"/>
</dbReference>
<feature type="compositionally biased region" description="Polar residues" evidence="1">
    <location>
        <begin position="374"/>
        <end position="391"/>
    </location>
</feature>
<feature type="compositionally biased region" description="Acidic residues" evidence="1">
    <location>
        <begin position="346"/>
        <end position="372"/>
    </location>
</feature>
<dbReference type="Gene3D" id="3.10.20.90">
    <property type="entry name" value="Phosphatidylinositol 3-kinase Catalytic Subunit, Chain A, domain 1"/>
    <property type="match status" value="1"/>
</dbReference>
<dbReference type="InterPro" id="IPR001012">
    <property type="entry name" value="UBX_dom"/>
</dbReference>
<accession>A0AAV5QIY8</accession>
<feature type="region of interest" description="Disordered" evidence="1">
    <location>
        <begin position="287"/>
        <end position="308"/>
    </location>
</feature>
<feature type="domain" description="UBX" evidence="2">
    <location>
        <begin position="427"/>
        <end position="503"/>
    </location>
</feature>
<evidence type="ECO:0000259" key="2">
    <source>
        <dbReference type="PROSITE" id="PS50033"/>
    </source>
</evidence>
<dbReference type="Pfam" id="PF00789">
    <property type="entry name" value="UBX"/>
    <property type="match status" value="1"/>
</dbReference>
<dbReference type="SUPFAM" id="SSF52833">
    <property type="entry name" value="Thioredoxin-like"/>
    <property type="match status" value="1"/>
</dbReference>
<dbReference type="GO" id="GO:0043130">
    <property type="term" value="F:ubiquitin binding"/>
    <property type="evidence" value="ECO:0007669"/>
    <property type="project" value="TreeGrafter"/>
</dbReference>
<dbReference type="EMBL" id="BTFZ01000003">
    <property type="protein sequence ID" value="GMM34704.1"/>
    <property type="molecule type" value="Genomic_DNA"/>
</dbReference>
<dbReference type="AlphaFoldDB" id="A0AAV5QIY8"/>
<dbReference type="SMART" id="SM00166">
    <property type="entry name" value="UBX"/>
    <property type="match status" value="1"/>
</dbReference>
<dbReference type="Pfam" id="PF14555">
    <property type="entry name" value="UBA_4"/>
    <property type="match status" value="1"/>
</dbReference>
<dbReference type="Gene3D" id="1.10.8.10">
    <property type="entry name" value="DNA helicase RuvA subunit, C-terminal domain"/>
    <property type="match status" value="1"/>
</dbReference>
<dbReference type="Gene3D" id="3.40.30.10">
    <property type="entry name" value="Glutaredoxin"/>
    <property type="match status" value="1"/>
</dbReference>
<feature type="region of interest" description="Disordered" evidence="1">
    <location>
        <begin position="49"/>
        <end position="82"/>
    </location>
</feature>
<dbReference type="InterPro" id="IPR009060">
    <property type="entry name" value="UBA-like_sf"/>
</dbReference>